<dbReference type="Proteomes" id="UP000250078">
    <property type="component" value="Unassembled WGS sequence"/>
</dbReference>
<evidence type="ECO:0000313" key="2">
    <source>
        <dbReference type="Proteomes" id="UP000250078"/>
    </source>
</evidence>
<reference evidence="1 2" key="1">
    <citation type="journal article" date="2016" name="Nat. Commun.">
        <title>Ectomycorrhizal ecology is imprinted in the genome of the dominant symbiotic fungus Cenococcum geophilum.</title>
        <authorList>
            <consortium name="DOE Joint Genome Institute"/>
            <person name="Peter M."/>
            <person name="Kohler A."/>
            <person name="Ohm R.A."/>
            <person name="Kuo A."/>
            <person name="Krutzmann J."/>
            <person name="Morin E."/>
            <person name="Arend M."/>
            <person name="Barry K.W."/>
            <person name="Binder M."/>
            <person name="Choi C."/>
            <person name="Clum A."/>
            <person name="Copeland A."/>
            <person name="Grisel N."/>
            <person name="Haridas S."/>
            <person name="Kipfer T."/>
            <person name="LaButti K."/>
            <person name="Lindquist E."/>
            <person name="Lipzen A."/>
            <person name="Maire R."/>
            <person name="Meier B."/>
            <person name="Mihaltcheva S."/>
            <person name="Molinier V."/>
            <person name="Murat C."/>
            <person name="Poggeler S."/>
            <person name="Quandt C.A."/>
            <person name="Sperisen C."/>
            <person name="Tritt A."/>
            <person name="Tisserant E."/>
            <person name="Crous P.W."/>
            <person name="Henrissat B."/>
            <person name="Nehls U."/>
            <person name="Egli S."/>
            <person name="Spatafora J.W."/>
            <person name="Grigoriev I.V."/>
            <person name="Martin F.M."/>
        </authorList>
    </citation>
    <scope>NUCLEOTIDE SEQUENCE [LARGE SCALE GENOMIC DNA]</scope>
    <source>
        <strain evidence="1 2">1.58</strain>
    </source>
</reference>
<dbReference type="EMBL" id="KV748249">
    <property type="protein sequence ID" value="OCK88051.1"/>
    <property type="molecule type" value="Genomic_DNA"/>
</dbReference>
<protein>
    <submittedName>
        <fullName evidence="1">Cytochrome P450</fullName>
    </submittedName>
</protein>
<gene>
    <name evidence="1" type="ORF">K441DRAFT_690761</name>
</gene>
<keyword evidence="2" id="KW-1185">Reference proteome</keyword>
<organism evidence="1 2">
    <name type="scientific">Cenococcum geophilum 1.58</name>
    <dbReference type="NCBI Taxonomy" id="794803"/>
    <lineage>
        <taxon>Eukaryota</taxon>
        <taxon>Fungi</taxon>
        <taxon>Dikarya</taxon>
        <taxon>Ascomycota</taxon>
        <taxon>Pezizomycotina</taxon>
        <taxon>Dothideomycetes</taxon>
        <taxon>Pleosporomycetidae</taxon>
        <taxon>Gloniales</taxon>
        <taxon>Gloniaceae</taxon>
        <taxon>Cenococcum</taxon>
    </lineage>
</organism>
<sequence>MALLLLSSISLAFLLSQCFSLYRSYQNARTLGLPIVISPVDPRNILWQLVRPRIQPLLRLLPNNLIQFAIISNPTWSFWDKAAVHQRLGPALVLVCPGINHIWVADPDAVTTILTNRKEFPKPNLYNILNVFGRNVDTVNGEEWTRHRKLTASCFNERISSHVWDESLRQAEAMLSHWLTAEKGRVRDMVDDTRIVTLHVLSAAGFGVRQDFGGGVRKVPEGHTMSFRDSLMLILFHLAMVLTFSFNLNLMLSRFMPKRIQRVGTAVKEFRQYMDEMLDNERQAMTTKQGASKPNLINTLIRESDEAKADANKNTSLFRLTDDEIKGNIFIFNLAGHDTTANTLAYAISLLAIHSEYQTWLAEELDHVLDPEKAADYESTYPRLKRCQAIMYETLRLYGPVTYIPRDASANEVLPLSTHAPQHPPIPPRSLITLNLHAIHTSPAAWGPDPLAFRPTRWIIPPSSPPTLASPRSVFDAETPLVPPAGSFIPWSVGPRVCPGMKFAQVEFAAVMSAVFARCRVAPSLAGAVAGEVLGGERLEEARRLLRGCVEDSGFEAVTLAMRRPEDVVLQFEER</sequence>
<accession>A0ACC8ENZ5</accession>
<name>A0ACC8ENZ5_9PEZI</name>
<proteinExistence type="predicted"/>
<evidence type="ECO:0000313" key="1">
    <source>
        <dbReference type="EMBL" id="OCK88051.1"/>
    </source>
</evidence>